<keyword evidence="3" id="KW-0804">Transcription</keyword>
<dbReference type="PROSITE" id="PS01124">
    <property type="entry name" value="HTH_ARAC_FAMILY_2"/>
    <property type="match status" value="1"/>
</dbReference>
<evidence type="ECO:0000256" key="3">
    <source>
        <dbReference type="ARBA" id="ARBA00023163"/>
    </source>
</evidence>
<dbReference type="RefSeq" id="WP_378129405.1">
    <property type="nucleotide sequence ID" value="NZ_JBHSMI010000004.1"/>
</dbReference>
<reference evidence="6" key="1">
    <citation type="journal article" date="2019" name="Int. J. Syst. Evol. Microbiol.">
        <title>The Global Catalogue of Microorganisms (GCM) 10K type strain sequencing project: providing services to taxonomists for standard genome sequencing and annotation.</title>
        <authorList>
            <consortium name="The Broad Institute Genomics Platform"/>
            <consortium name="The Broad Institute Genome Sequencing Center for Infectious Disease"/>
            <person name="Wu L."/>
            <person name="Ma J."/>
        </authorList>
    </citation>
    <scope>NUCLEOTIDE SEQUENCE [LARGE SCALE GENOMIC DNA]</scope>
    <source>
        <strain evidence="6">CGMCC 1.18575</strain>
    </source>
</reference>
<dbReference type="EMBL" id="JBHSMI010000004">
    <property type="protein sequence ID" value="MFC5401647.1"/>
    <property type="molecule type" value="Genomic_DNA"/>
</dbReference>
<evidence type="ECO:0000313" key="5">
    <source>
        <dbReference type="EMBL" id="MFC5401647.1"/>
    </source>
</evidence>
<keyword evidence="6" id="KW-1185">Reference proteome</keyword>
<dbReference type="PROSITE" id="PS00041">
    <property type="entry name" value="HTH_ARAC_FAMILY_1"/>
    <property type="match status" value="1"/>
</dbReference>
<dbReference type="Proteomes" id="UP001596113">
    <property type="component" value="Unassembled WGS sequence"/>
</dbReference>
<dbReference type="SMART" id="SM00342">
    <property type="entry name" value="HTH_ARAC"/>
    <property type="match status" value="1"/>
</dbReference>
<dbReference type="Gene3D" id="1.10.10.60">
    <property type="entry name" value="Homeodomain-like"/>
    <property type="match status" value="1"/>
</dbReference>
<dbReference type="InterPro" id="IPR009057">
    <property type="entry name" value="Homeodomain-like_sf"/>
</dbReference>
<organism evidence="5 6">
    <name type="scientific">Cohnella soli</name>
    <dbReference type="NCBI Taxonomy" id="425005"/>
    <lineage>
        <taxon>Bacteria</taxon>
        <taxon>Bacillati</taxon>
        <taxon>Bacillota</taxon>
        <taxon>Bacilli</taxon>
        <taxon>Bacillales</taxon>
        <taxon>Paenibacillaceae</taxon>
        <taxon>Cohnella</taxon>
    </lineage>
</organism>
<gene>
    <name evidence="5" type="ORF">ACFPOF_02780</name>
</gene>
<proteinExistence type="predicted"/>
<dbReference type="Pfam" id="PF12833">
    <property type="entry name" value="HTH_18"/>
    <property type="match status" value="1"/>
</dbReference>
<dbReference type="SUPFAM" id="SSF46689">
    <property type="entry name" value="Homeodomain-like"/>
    <property type="match status" value="1"/>
</dbReference>
<feature type="domain" description="HTH araC/xylS-type" evidence="4">
    <location>
        <begin position="1"/>
        <end position="68"/>
    </location>
</feature>
<evidence type="ECO:0000256" key="1">
    <source>
        <dbReference type="ARBA" id="ARBA00023015"/>
    </source>
</evidence>
<evidence type="ECO:0000259" key="4">
    <source>
        <dbReference type="PROSITE" id="PS01124"/>
    </source>
</evidence>
<evidence type="ECO:0000313" key="6">
    <source>
        <dbReference type="Proteomes" id="UP001596113"/>
    </source>
</evidence>
<name>A0ABW0HRG9_9BACL</name>
<sequence>MQAYLQAIDPNELERTLIKLRIQHAAELLRDGVSLQKTSEYCGFADIHHFSKTFKSEMGIAPGHYKRTSASDMAPN</sequence>
<protein>
    <submittedName>
        <fullName evidence="5">Helix-turn-helix domain-containing protein</fullName>
    </submittedName>
</protein>
<comment type="caution">
    <text evidence="5">The sequence shown here is derived from an EMBL/GenBank/DDBJ whole genome shotgun (WGS) entry which is preliminary data.</text>
</comment>
<evidence type="ECO:0000256" key="2">
    <source>
        <dbReference type="ARBA" id="ARBA00023125"/>
    </source>
</evidence>
<keyword evidence="2" id="KW-0238">DNA-binding</keyword>
<dbReference type="InterPro" id="IPR018062">
    <property type="entry name" value="HTH_AraC-typ_CS"/>
</dbReference>
<accession>A0ABW0HRG9</accession>
<keyword evidence="1" id="KW-0805">Transcription regulation</keyword>
<dbReference type="InterPro" id="IPR018060">
    <property type="entry name" value="HTH_AraC"/>
</dbReference>